<feature type="domain" description="Fido" evidence="2">
    <location>
        <begin position="219"/>
        <end position="370"/>
    </location>
</feature>
<proteinExistence type="predicted"/>
<dbReference type="InterPro" id="IPR003812">
    <property type="entry name" value="Fido"/>
</dbReference>
<evidence type="ECO:0000313" key="4">
    <source>
        <dbReference type="Proteomes" id="UP001212152"/>
    </source>
</evidence>
<evidence type="ECO:0000313" key="3">
    <source>
        <dbReference type="EMBL" id="KAJ3174806.1"/>
    </source>
</evidence>
<feature type="active site" evidence="1">
    <location>
        <position position="312"/>
    </location>
</feature>
<dbReference type="Proteomes" id="UP001212152">
    <property type="component" value="Unassembled WGS sequence"/>
</dbReference>
<sequence>MPTQTEAWFRTPVFYNDSAGPLTDVQAPASVAAQSLNAAERYRQLEPIATQYPDLGPPDCFARGNPLAYERHLRCFAPPQRAQAVVGVGADSVLDEAVGHLQMIADSADSGEEYESDLEVKPYQRLLALDELDSFSIPIPSPKDAISRWEGLQDEKTATVAINQFARNAALPTNVLEGVFALDGQSWPLLKPKKVVEILENADACLAEIIPVLRDSTLYNAAFVQTVHSKLLRNDNVAYEEEDEDRYAVLIPRGDYRRVACFTTQEGKGYETRFCPWKLVPDEIECSSAGADRVINPFLAAAWLQFAYLRIHPISDGNGRVAGIISSIPLLMANLPPVVVAAARKSKYFEVLNLADRTNDCSALAAYLKEEIDQAIQDIASLPEDPTDIPSPLTWSASLCHPPSSSSRLNEALAAAASAMLASISHVITEQRWK</sequence>
<dbReference type="PANTHER" id="PTHR13504">
    <property type="entry name" value="FIDO DOMAIN-CONTAINING PROTEIN DDB_G0283145"/>
    <property type="match status" value="1"/>
</dbReference>
<dbReference type="PANTHER" id="PTHR13504:SF38">
    <property type="entry name" value="FIDO DOMAIN-CONTAINING PROTEIN"/>
    <property type="match status" value="1"/>
</dbReference>
<name>A0AAD5TKC3_9FUNG</name>
<accession>A0AAD5TKC3</accession>
<dbReference type="Gene3D" id="1.10.3290.10">
    <property type="entry name" value="Fido-like domain"/>
    <property type="match status" value="1"/>
</dbReference>
<dbReference type="PROSITE" id="PS51459">
    <property type="entry name" value="FIDO"/>
    <property type="match status" value="1"/>
</dbReference>
<dbReference type="InterPro" id="IPR036597">
    <property type="entry name" value="Fido-like_dom_sf"/>
</dbReference>
<organism evidence="3 4">
    <name type="scientific">Geranomyces variabilis</name>
    <dbReference type="NCBI Taxonomy" id="109894"/>
    <lineage>
        <taxon>Eukaryota</taxon>
        <taxon>Fungi</taxon>
        <taxon>Fungi incertae sedis</taxon>
        <taxon>Chytridiomycota</taxon>
        <taxon>Chytridiomycota incertae sedis</taxon>
        <taxon>Chytridiomycetes</taxon>
        <taxon>Spizellomycetales</taxon>
        <taxon>Powellomycetaceae</taxon>
        <taxon>Geranomyces</taxon>
    </lineage>
</organism>
<protein>
    <recommendedName>
        <fullName evidence="2">Fido domain-containing protein</fullName>
    </recommendedName>
</protein>
<reference evidence="3" key="1">
    <citation type="submission" date="2020-05" db="EMBL/GenBank/DDBJ databases">
        <title>Phylogenomic resolution of chytrid fungi.</title>
        <authorList>
            <person name="Stajich J.E."/>
            <person name="Amses K."/>
            <person name="Simmons R."/>
            <person name="Seto K."/>
            <person name="Myers J."/>
            <person name="Bonds A."/>
            <person name="Quandt C.A."/>
            <person name="Barry K."/>
            <person name="Liu P."/>
            <person name="Grigoriev I."/>
            <person name="Longcore J.E."/>
            <person name="James T.Y."/>
        </authorList>
    </citation>
    <scope>NUCLEOTIDE SEQUENCE</scope>
    <source>
        <strain evidence="3">JEL0379</strain>
    </source>
</reference>
<evidence type="ECO:0000259" key="2">
    <source>
        <dbReference type="PROSITE" id="PS51459"/>
    </source>
</evidence>
<dbReference type="Pfam" id="PF02661">
    <property type="entry name" value="Fic"/>
    <property type="match status" value="1"/>
</dbReference>
<dbReference type="EMBL" id="JADGJQ010000060">
    <property type="protein sequence ID" value="KAJ3174806.1"/>
    <property type="molecule type" value="Genomic_DNA"/>
</dbReference>
<gene>
    <name evidence="3" type="ORF">HDU87_006922</name>
</gene>
<dbReference type="AlphaFoldDB" id="A0AAD5TKC3"/>
<dbReference type="SUPFAM" id="SSF140931">
    <property type="entry name" value="Fic-like"/>
    <property type="match status" value="1"/>
</dbReference>
<dbReference type="InterPro" id="IPR040198">
    <property type="entry name" value="Fido_containing"/>
</dbReference>
<comment type="caution">
    <text evidence="3">The sequence shown here is derived from an EMBL/GenBank/DDBJ whole genome shotgun (WGS) entry which is preliminary data.</text>
</comment>
<evidence type="ECO:0000256" key="1">
    <source>
        <dbReference type="PIRSR" id="PIRSR640198-1"/>
    </source>
</evidence>
<keyword evidence="4" id="KW-1185">Reference proteome</keyword>